<dbReference type="EMBL" id="QUOU01000001">
    <property type="protein sequence ID" value="REL27430.1"/>
    <property type="molecule type" value="Genomic_DNA"/>
</dbReference>
<dbReference type="Proteomes" id="UP000256478">
    <property type="component" value="Unassembled WGS sequence"/>
</dbReference>
<keyword evidence="1" id="KW-0732">Signal</keyword>
<accession>A0A3E0TSP9</accession>
<proteinExistence type="predicted"/>
<dbReference type="RefSeq" id="WP_116008510.1">
    <property type="nucleotide sequence ID" value="NZ_QUOU01000001.1"/>
</dbReference>
<feature type="chain" id="PRO_5017611048" evidence="1">
    <location>
        <begin position="27"/>
        <end position="119"/>
    </location>
</feature>
<reference evidence="2 3" key="1">
    <citation type="submission" date="2018-08" db="EMBL/GenBank/DDBJ databases">
        <title>Thalassotalea euphylliae genome.</title>
        <authorList>
            <person name="Summers S."/>
            <person name="Rice S.A."/>
            <person name="Freckelton M.L."/>
            <person name="Nedved B.T."/>
            <person name="Hadfield M.G."/>
        </authorList>
    </citation>
    <scope>NUCLEOTIDE SEQUENCE [LARGE SCALE GENOMIC DNA]</scope>
    <source>
        <strain evidence="2 3">H1</strain>
    </source>
</reference>
<dbReference type="OrthoDB" id="6197363at2"/>
<dbReference type="AlphaFoldDB" id="A0A3E0TSP9"/>
<feature type="signal peptide" evidence="1">
    <location>
        <begin position="1"/>
        <end position="26"/>
    </location>
</feature>
<organism evidence="2 3">
    <name type="scientific">Thalassotalea euphylliae</name>
    <dbReference type="NCBI Taxonomy" id="1655234"/>
    <lineage>
        <taxon>Bacteria</taxon>
        <taxon>Pseudomonadati</taxon>
        <taxon>Pseudomonadota</taxon>
        <taxon>Gammaproteobacteria</taxon>
        <taxon>Alteromonadales</taxon>
        <taxon>Colwelliaceae</taxon>
        <taxon>Thalassotalea</taxon>
    </lineage>
</organism>
<evidence type="ECO:0000256" key="1">
    <source>
        <dbReference type="SAM" id="SignalP"/>
    </source>
</evidence>
<protein>
    <submittedName>
        <fullName evidence="2">DUF3718 domain-containing protein</fullName>
    </submittedName>
</protein>
<evidence type="ECO:0000313" key="2">
    <source>
        <dbReference type="EMBL" id="REL27430.1"/>
    </source>
</evidence>
<evidence type="ECO:0000313" key="3">
    <source>
        <dbReference type="Proteomes" id="UP000256478"/>
    </source>
</evidence>
<comment type="caution">
    <text evidence="2">The sequence shown here is derived from an EMBL/GenBank/DDBJ whole genome shotgun (WGS) entry which is preliminary data.</text>
</comment>
<gene>
    <name evidence="2" type="ORF">DXX93_13220</name>
</gene>
<name>A0A3E0TSP9_9GAMM</name>
<dbReference type="Pfam" id="PF12514">
    <property type="entry name" value="DUF3718"/>
    <property type="match status" value="1"/>
</dbReference>
<dbReference type="InterPro" id="IPR022193">
    <property type="entry name" value="DUF3718"/>
</dbReference>
<sequence length="119" mass="12602">MKKLLLVSTITALALTSVVTAPKANASDVAQSLCEYVAADDKKRMRSFLKSNKLKVRSIFSGVQCNGQNLLEFAVAKNSVKTGSMMIKKLSKKVVSANLASLQAGSQPLVDAANARVSS</sequence>